<dbReference type="PANTHER" id="PTHR43104:SF4">
    <property type="entry name" value="L-2-HYDROXYGLUTARATE DEHYDROGENASE, MITOCHONDRIAL"/>
    <property type="match status" value="1"/>
</dbReference>
<keyword evidence="4" id="KW-0560">Oxidoreductase</keyword>
<accession>A0A089NYN3</accession>
<proteinExistence type="inferred from homology"/>
<dbReference type="EMBL" id="CP003811">
    <property type="protein sequence ID" value="AIQ91650.1"/>
    <property type="molecule type" value="Genomic_DNA"/>
</dbReference>
<dbReference type="eggNOG" id="COG0579">
    <property type="taxonomic scope" value="Bacteria"/>
</dbReference>
<dbReference type="InterPro" id="IPR006076">
    <property type="entry name" value="FAD-dep_OxRdtase"/>
</dbReference>
<dbReference type="Gene3D" id="3.30.9.10">
    <property type="entry name" value="D-Amino Acid Oxidase, subunit A, domain 2"/>
    <property type="match status" value="1"/>
</dbReference>
<dbReference type="SUPFAM" id="SSF54373">
    <property type="entry name" value="FAD-linked reductases, C-terminal domain"/>
    <property type="match status" value="1"/>
</dbReference>
<dbReference type="HOGENOM" id="CLU_024775_1_1_5"/>
<evidence type="ECO:0000259" key="6">
    <source>
        <dbReference type="Pfam" id="PF01266"/>
    </source>
</evidence>
<keyword evidence="2" id="KW-0285">Flavoprotein</keyword>
<feature type="domain" description="FAD dependent oxidoreductase" evidence="6">
    <location>
        <begin position="3"/>
        <end position="362"/>
    </location>
</feature>
<dbReference type="SUPFAM" id="SSF51905">
    <property type="entry name" value="FAD/NAD(P)-binding domain"/>
    <property type="match status" value="1"/>
</dbReference>
<dbReference type="Gene3D" id="3.50.50.60">
    <property type="entry name" value="FAD/NAD(P)-binding domain"/>
    <property type="match status" value="1"/>
</dbReference>
<gene>
    <name evidence="7" type="ORF">MOC_3895</name>
</gene>
<comment type="cofactor">
    <cofactor evidence="1">
        <name>FAD</name>
        <dbReference type="ChEBI" id="CHEBI:57692"/>
    </cofactor>
</comment>
<evidence type="ECO:0000313" key="7">
    <source>
        <dbReference type="EMBL" id="AIQ91650.1"/>
    </source>
</evidence>
<dbReference type="AlphaFoldDB" id="A0A089NYN3"/>
<keyword evidence="8" id="KW-1185">Reference proteome</keyword>
<organism evidence="7 8">
    <name type="scientific">Methylobacterium oryzae CBMB20</name>
    <dbReference type="NCBI Taxonomy" id="693986"/>
    <lineage>
        <taxon>Bacteria</taxon>
        <taxon>Pseudomonadati</taxon>
        <taxon>Pseudomonadota</taxon>
        <taxon>Alphaproteobacteria</taxon>
        <taxon>Hyphomicrobiales</taxon>
        <taxon>Methylobacteriaceae</taxon>
        <taxon>Methylobacterium</taxon>
    </lineage>
</organism>
<evidence type="ECO:0000256" key="4">
    <source>
        <dbReference type="ARBA" id="ARBA00023002"/>
    </source>
</evidence>
<dbReference type="Proteomes" id="UP000029492">
    <property type="component" value="Chromosome"/>
</dbReference>
<evidence type="ECO:0000256" key="2">
    <source>
        <dbReference type="ARBA" id="ARBA00022630"/>
    </source>
</evidence>
<comment type="similarity">
    <text evidence="5">Belongs to the L2HGDH family.</text>
</comment>
<dbReference type="PANTHER" id="PTHR43104">
    <property type="entry name" value="L-2-HYDROXYGLUTARATE DEHYDROGENASE, MITOCHONDRIAL"/>
    <property type="match status" value="1"/>
</dbReference>
<dbReference type="STRING" id="693986.MOC_3895"/>
<name>A0A089NYN3_9HYPH</name>
<evidence type="ECO:0000256" key="5">
    <source>
        <dbReference type="ARBA" id="ARBA00037941"/>
    </source>
</evidence>
<reference evidence="7 8" key="1">
    <citation type="journal article" date="2014" name="PLoS ONE">
        <title>Genome Information of Methylobacterium oryzae, a Plant-Probiotic Methylotroph in the Phyllosphere.</title>
        <authorList>
            <person name="Kwak M.J."/>
            <person name="Jeong H."/>
            <person name="Madhaiyan M."/>
            <person name="Lee Y."/>
            <person name="Sa T.M."/>
            <person name="Oh T.K."/>
            <person name="Kim J.F."/>
        </authorList>
    </citation>
    <scope>NUCLEOTIDE SEQUENCE [LARGE SCALE GENOMIC DNA]</scope>
    <source>
        <strain evidence="7 8">CBMB20</strain>
    </source>
</reference>
<evidence type="ECO:0000256" key="1">
    <source>
        <dbReference type="ARBA" id="ARBA00001974"/>
    </source>
</evidence>
<sequence length="365" mass="38357">MEVLIVGAGVVGLAIGRALALRGHAIVVAEAEDAFGTGVSARSSEVIHAGMYYPSGSERAHHCVAGSHRLYNFCASHGVPHRACGKLIVASDDAEADTIAAIRRQGEANGVAGLELLDGDAARRLEPNLTCTVALHSPRTGIVDSHALMLALLGEIEDHGGALALRTPVEGLTQRDGQWQAAFGGAEPGTMAFDAVVNAASFGAPALAARTEGYPAERVPRLRLARGNYFGCTGKPAFSRLIYPAPRIDGGLGIHLTLDLAGRTRFGPDVEWVDGFDYRVDPRRAEDFYGAIRRYWPGLPDGALYPDYAGLRPKLTGPGEAAADFRIDGPAEHGLPGIVHLFGIESPGLTSSLSLAEAVADRLDA</sequence>
<dbReference type="InterPro" id="IPR036188">
    <property type="entry name" value="FAD/NAD-bd_sf"/>
</dbReference>
<protein>
    <submittedName>
        <fullName evidence="7">FAD dependent oxidoreductase</fullName>
    </submittedName>
</protein>
<evidence type="ECO:0000313" key="8">
    <source>
        <dbReference type="Proteomes" id="UP000029492"/>
    </source>
</evidence>
<dbReference type="GO" id="GO:0047545">
    <property type="term" value="F:(S)-2-hydroxyglutarate dehydrogenase activity"/>
    <property type="evidence" value="ECO:0007669"/>
    <property type="project" value="TreeGrafter"/>
</dbReference>
<dbReference type="Pfam" id="PF01266">
    <property type="entry name" value="DAO"/>
    <property type="match status" value="1"/>
</dbReference>
<keyword evidence="3" id="KW-0274">FAD</keyword>
<evidence type="ECO:0000256" key="3">
    <source>
        <dbReference type="ARBA" id="ARBA00022827"/>
    </source>
</evidence>
<dbReference type="KEGG" id="mor:MOC_3895"/>
<dbReference type="RefSeq" id="WP_043758756.1">
    <property type="nucleotide sequence ID" value="NZ_CP003811.1"/>
</dbReference>